<dbReference type="InterPro" id="IPR013783">
    <property type="entry name" value="Ig-like_fold"/>
</dbReference>
<dbReference type="NCBIfam" id="TIGR04183">
    <property type="entry name" value="Por_Secre_tail"/>
    <property type="match status" value="1"/>
</dbReference>
<comment type="similarity">
    <text evidence="2">Belongs to the glycosyl hydrolase 8 (cellulase D) family.</text>
</comment>
<dbReference type="Pfam" id="PF18962">
    <property type="entry name" value="Por_Secre_tail"/>
    <property type="match status" value="1"/>
</dbReference>
<dbReference type="Pfam" id="PF01270">
    <property type="entry name" value="Glyco_hydro_8"/>
    <property type="match status" value="1"/>
</dbReference>
<gene>
    <name evidence="10" type="ordered locus">CHU_1075</name>
</gene>
<name>A0A6N4SPX0_CYTH3</name>
<keyword evidence="6" id="KW-0326">Glycosidase</keyword>
<dbReference type="GO" id="GO:0008810">
    <property type="term" value="F:cellulase activity"/>
    <property type="evidence" value="ECO:0007669"/>
    <property type="project" value="UniProtKB-EC"/>
</dbReference>
<keyword evidence="4 10" id="KW-0378">Hydrolase</keyword>
<dbReference type="KEGG" id="chu:CHU_1075"/>
<keyword evidence="11" id="KW-1185">Reference proteome</keyword>
<comment type="catalytic activity">
    <reaction evidence="1">
        <text>Endohydrolysis of (1-&gt;4)-beta-D-glucosidic linkages in cellulose, lichenin and cereal beta-D-glucans.</text>
        <dbReference type="EC" id="3.2.1.4"/>
    </reaction>
</comment>
<dbReference type="Gene3D" id="2.60.40.10">
    <property type="entry name" value="Immunoglobulins"/>
    <property type="match status" value="13"/>
</dbReference>
<feature type="chain" id="PRO_5026967197" description="cellulase" evidence="8">
    <location>
        <begin position="25"/>
        <end position="2690"/>
    </location>
</feature>
<evidence type="ECO:0000256" key="5">
    <source>
        <dbReference type="ARBA" id="ARBA00023001"/>
    </source>
</evidence>
<dbReference type="Gene3D" id="1.50.10.10">
    <property type="match status" value="1"/>
</dbReference>
<organism evidence="10 11">
    <name type="scientific">Cytophaga hutchinsonii (strain ATCC 33406 / DSM 1761 / CIP 103989 / NBRC 15051 / NCIMB 9469 / D465)</name>
    <dbReference type="NCBI Taxonomy" id="269798"/>
    <lineage>
        <taxon>Bacteria</taxon>
        <taxon>Pseudomonadati</taxon>
        <taxon>Bacteroidota</taxon>
        <taxon>Cytophagia</taxon>
        <taxon>Cytophagales</taxon>
        <taxon>Cytophagaceae</taxon>
        <taxon>Cytophaga</taxon>
    </lineage>
</organism>
<dbReference type="RefSeq" id="WP_011584467.1">
    <property type="nucleotide sequence ID" value="NC_008255.1"/>
</dbReference>
<dbReference type="InterPro" id="IPR026444">
    <property type="entry name" value="Secre_tail"/>
</dbReference>
<evidence type="ECO:0000256" key="3">
    <source>
        <dbReference type="ARBA" id="ARBA00012601"/>
    </source>
</evidence>
<evidence type="ECO:0000256" key="4">
    <source>
        <dbReference type="ARBA" id="ARBA00022801"/>
    </source>
</evidence>
<dbReference type="GO" id="GO:0030245">
    <property type="term" value="P:cellulose catabolic process"/>
    <property type="evidence" value="ECO:0007669"/>
    <property type="project" value="UniProtKB-KW"/>
</dbReference>
<dbReference type="GO" id="GO:0005737">
    <property type="term" value="C:cytoplasm"/>
    <property type="evidence" value="ECO:0007669"/>
    <property type="project" value="UniProtKB-SubCell"/>
</dbReference>
<feature type="domain" description="Secretion system C-terminal sorting" evidence="9">
    <location>
        <begin position="2614"/>
        <end position="2688"/>
    </location>
</feature>
<evidence type="ECO:0000259" key="9">
    <source>
        <dbReference type="Pfam" id="PF18962"/>
    </source>
</evidence>
<evidence type="ECO:0000256" key="2">
    <source>
        <dbReference type="ARBA" id="ARBA00009209"/>
    </source>
</evidence>
<evidence type="ECO:0000313" key="10">
    <source>
        <dbReference type="EMBL" id="ABG58352.1"/>
    </source>
</evidence>
<sequence length="2690" mass="274193">MIKKFNLKLIVFLIACLYSAMLSAQINTPSGAVVPFNSNPNYGGNGIMPTNLPTTGTYGKSQDAADAYNEWKAAYTETCTGDMIRIKFDEPNRTVSEGIAYGMQLAAYAADKALFDGLYKYWKNFQSPNSSGKAGKLMNWRINGCSGVSGTGSAADADVDAAWALMIAETQWPNLNTPYDYITEANNMLNAIKELEMLNGQLINGDGWGFADQCRNPSYQSPAYYEYFKVVNAGNSGTWNGGITGAYNLINANADVTTGLISDWSNPSGVRNTCNPGGLGQAATDGYGYDACRNPWRMAQDVIWNNNANAKTICGKITDKYINVKGPGGVGGPLYQNGNNYAGFSHNATFVSTFAMAVMGSTNQALMNSMYTETKNTKDVIKNSTLSGYFGNTLRCVSLFMMTGNFWKYGTTSFQDINVRRGTTTVSVLSGTTYDFQTQQINTGGKVGNFTIENLGFASLTLSGSPIVVLSGTNAADFILTQPTATSLALSQTTTFTVTFKPTTVGDKTAKLTIASNDPDEASYVINLTGTGTLNATAPKMSVFDASTGAAVTNNGTVSMGTASAGSANLKRFGIVNTGDAALNIPPTGTVGYTVTGTGYSLVTTTPGAVAPTIVAIGDTGYVYVEATSLTAANLSGSLTIISDDNINPSFKINLTSAFVACATAVTTNDVYQDYNANAKNSTAGTISGFTESVDNLYISEKNPSTKVGRLVRNTSEYQGPRYTLCGSTVNLTATKFAISMLVYSPAAGIPIKMGLKTDADVADLSYPERSGVIVTTTKANQWERLYFYHSGAIGVTGIRHIEIYINPTAPISAGTYYIDDIRLESSPCLTDNSGIIQDFNDHNNVTLSYPVAGYEPGAVNDKAVGLNTSTNIGKFTKSAATLAYKDGIRYIGCGGKFDISTKKYVSMLVYSTVANAKINMSPKIGANDALVSAPSTVTVFANQWHRIYFDLSAVSATDIPNITGIDIFFDPLNDLGAQTYRFDDIRFESALPCIAGIDATEILNDFENNRFLGVAFPGETPVTGEVTYFNTVSANPSATGANTSTVVGKFLRGTASTGTSFRFTACQSKLSLTPGRAIIDLKMYSPNANVAVVMSLKNAAGVSLSDVTDTIKLANTWTNLRFDHSKLLNSTEIAFIDIIVDGAVIYSGTSSTATARTYYVDDLRYSLPAPEINIQANTTPALTDIPTRGAFNMGTASIGDSTTMDFKIQNNGLETLTLTGTGAAALVIGGANPADFIISTTQSFSTSISGLSVTGFTVKFKPTAGGARSASITIVSNDANESPYIIYLTGTGTVPVVSVLNGGTTTSTVIPNNNPTAINVGTSAVGTPATPAYTFSIKNTGVGPLTVKSITASSTSLFTVSTLSSSTPILTGAIATFTVTGTPAATGLNTGFLTIVTNDPATPSYKVNITVTGSVPVISVSDATPAVVINNNTTPVSVGFAPVNTDAAAYTFTINNTGSAPLTITSISGLPTTVFAISGVPATAIAAGGSATFKVTGKPAAAGVNTGSITIVTNDPVTPSYKVNVTVTGTVPVISVSDATPAVVVNNNTTPVSVGSAPVNTDAPIYTFTINNTGLAPLTITSISGLPTTVFAISGIPATPIAAGGSATFKVTGKPAAAGVNTGSITIVTNDPVTGSYKVNVSVTGTVPALQVLNSATAVTSDNAPAISVGSSTVGTSAAAYTAFSVKNAGLAPLTFTSITSSSADFVISAVTPATPASIAAGNSATFTVTAKPAVVGANTAVITIVTNDPTNPTFKLNVSVTGIAASTPSVQVLNGASIVTDNSTAILVGTAPVNTTAAPFTTFSIKNNGTAALDFTSITSSSADFVISAVTPAAPTSLAIGASATFTVTAKPMVLGTGNTAVITIVTNDPTTASFKLNVTATGTAPAIQVFDGAGTTTQITSDNVTAISLGTATVTEAATPSHTFTIKNNGTAPLTGLALTATAGFEVSALTPAGTSLAPNATATFTVTGTPALVGANTGSITIASNDGTTPAFKINVSVTGTAAPAKLQVVDGTSILTSNGTAISLGTAVVGSAVPDYTTISIKNTGGSPLTFTSITSSSAVFVLADVTPAAPGTIAAGASATFTIKATPVLGANTGKITIVTNDATTPSFVINVSATGTSNPVPAVQVLDGSTQLVTNGTAVSLGTAPVGTDAPAYTTLSIKNNGTAPLSFTSITSSSAQFVITDVSPAAPTTLAVGASATFTVTAKPLVVGTANTAKLTIVTDDPATASFVVNVSVTGTPAPLPSLQVLNGSAIVTNNNATPISLGTAAVGSPAPAYTSLSIKNNGSAPLTFTSITSSSAQFVVSGVTPEAPTTLAVGASATFTVTATPLAVGTGNTAKLTIVTNDPATPSFDVNVAVTGTPAPKPIITVTGVTNNGSTVSIGNVTENTATAPYTFTISNTGSLPLEVGSITSSNPVFVVTQVNPTTIAPNSTGTFTVIGTPTSVGTVTGKITIPSNDISTPSFVINVSVTGKTAPSGAILEILNKSAIVMVNDGTPMMIGANSINTVTAPYQFTLTNPGTVAVNIGGITATTGFIATQMNPTGTTLAPGAIATFTVRGTPNSVGTPRQGSVIIKSNNAAGGDFILNVSVEVGTPTGVASALAATEIDLFPNPSTGSTNLEFNGSFNEVAVTIYTIDGNKVFASEYASVDPGALRTLNVEELPSGIYIVEVSTAEGKLVKRLIKQ</sequence>
<proteinExistence type="inferred from homology"/>
<dbReference type="SUPFAM" id="SSF48208">
    <property type="entry name" value="Six-hairpin glycosidases"/>
    <property type="match status" value="1"/>
</dbReference>
<evidence type="ECO:0000256" key="6">
    <source>
        <dbReference type="ARBA" id="ARBA00023295"/>
    </source>
</evidence>
<feature type="signal peptide" evidence="8">
    <location>
        <begin position="1"/>
        <end position="24"/>
    </location>
</feature>
<dbReference type="OrthoDB" id="629398at2"/>
<dbReference type="InterPro" id="IPR012341">
    <property type="entry name" value="6hp_glycosidase-like_sf"/>
</dbReference>
<accession>A0A6N4SPX0</accession>
<dbReference type="EMBL" id="CP000383">
    <property type="protein sequence ID" value="ABG58352.1"/>
    <property type="molecule type" value="Genomic_DNA"/>
</dbReference>
<evidence type="ECO:0000256" key="1">
    <source>
        <dbReference type="ARBA" id="ARBA00000966"/>
    </source>
</evidence>
<dbReference type="Proteomes" id="UP000001822">
    <property type="component" value="Chromosome"/>
</dbReference>
<reference evidence="10 11" key="1">
    <citation type="journal article" date="2007" name="Appl. Environ. Microbiol.">
        <title>Genome sequence of the cellulolytic gliding bacterium Cytophaga hutchinsonii.</title>
        <authorList>
            <person name="Xie G."/>
            <person name="Bruce D.C."/>
            <person name="Challacombe J.F."/>
            <person name="Chertkov O."/>
            <person name="Detter J.C."/>
            <person name="Gilna P."/>
            <person name="Han C.S."/>
            <person name="Lucas S."/>
            <person name="Misra M."/>
            <person name="Myers G.L."/>
            <person name="Richardson P."/>
            <person name="Tapia R."/>
            <person name="Thayer N."/>
            <person name="Thompson L.S."/>
            <person name="Brettin T.S."/>
            <person name="Henrissat B."/>
            <person name="Wilson D.B."/>
            <person name="McBride M.J."/>
        </authorList>
    </citation>
    <scope>NUCLEOTIDE SEQUENCE [LARGE SCALE GENOMIC DNA]</scope>
    <source>
        <strain evidence="11">ATCC 33406 / DSM 1761 / CIP 103989 / NBRC 15051 / NCIMB 9469 / D465</strain>
    </source>
</reference>
<keyword evidence="8" id="KW-0732">Signal</keyword>
<keyword evidence="7" id="KW-0119">Carbohydrate metabolism</keyword>
<dbReference type="NCBIfam" id="NF012200">
    <property type="entry name" value="choice_anch_D"/>
    <property type="match status" value="12"/>
</dbReference>
<dbReference type="InterPro" id="IPR008928">
    <property type="entry name" value="6-hairpin_glycosidase_sf"/>
</dbReference>
<keyword evidence="5" id="KW-0136">Cellulose degradation</keyword>
<protein>
    <recommendedName>
        <fullName evidence="3">cellulase</fullName>
        <ecNumber evidence="3">3.2.1.4</ecNumber>
    </recommendedName>
</protein>
<evidence type="ECO:0000313" key="11">
    <source>
        <dbReference type="Proteomes" id="UP000001822"/>
    </source>
</evidence>
<dbReference type="EC" id="3.2.1.4" evidence="3"/>
<dbReference type="PRINTS" id="PR00735">
    <property type="entry name" value="GLHYDRLASE8"/>
</dbReference>
<evidence type="ECO:0000256" key="8">
    <source>
        <dbReference type="SAM" id="SignalP"/>
    </source>
</evidence>
<keyword evidence="7" id="KW-0624">Polysaccharide degradation</keyword>
<evidence type="ECO:0000256" key="7">
    <source>
        <dbReference type="ARBA" id="ARBA00023326"/>
    </source>
</evidence>
<dbReference type="InterPro" id="IPR002037">
    <property type="entry name" value="Glyco_hydro_8"/>
</dbReference>